<dbReference type="Gene3D" id="3.30.450.20">
    <property type="entry name" value="PAS domain"/>
    <property type="match status" value="4"/>
</dbReference>
<dbReference type="PRINTS" id="PR00344">
    <property type="entry name" value="BCTRLSENSOR"/>
</dbReference>
<dbReference type="SMART" id="SM00091">
    <property type="entry name" value="PAS"/>
    <property type="match status" value="4"/>
</dbReference>
<dbReference type="GO" id="GO:0000155">
    <property type="term" value="F:phosphorelay sensor kinase activity"/>
    <property type="evidence" value="ECO:0007669"/>
    <property type="project" value="InterPro"/>
</dbReference>
<dbReference type="SUPFAM" id="SSF47384">
    <property type="entry name" value="Homodimeric domain of signal transducing histidine kinase"/>
    <property type="match status" value="1"/>
</dbReference>
<dbReference type="SUPFAM" id="SSF55785">
    <property type="entry name" value="PYP-like sensor domain (PAS domain)"/>
    <property type="match status" value="4"/>
</dbReference>
<dbReference type="RefSeq" id="WP_187065993.1">
    <property type="nucleotide sequence ID" value="NZ_JACRVF010000001.1"/>
</dbReference>
<evidence type="ECO:0000259" key="7">
    <source>
        <dbReference type="PROSITE" id="PS50112"/>
    </source>
</evidence>
<feature type="domain" description="Histidine kinase" evidence="6">
    <location>
        <begin position="512"/>
        <end position="727"/>
    </location>
</feature>
<dbReference type="SUPFAM" id="SSF55874">
    <property type="entry name" value="ATPase domain of HSP90 chaperone/DNA topoisomerase II/histidine kinase"/>
    <property type="match status" value="1"/>
</dbReference>
<feature type="domain" description="PAC" evidence="8">
    <location>
        <begin position="442"/>
        <end position="494"/>
    </location>
</feature>
<sequence>MSLLPSDFYRHLLVNSTDLLTIIGEDGIYRYVGESIEPWLGFKPEELVGTCAFDLVHPDDLPMILEAFQQIATCEKMQISPFRYKTKYDGWRWLECTASNQVHNESIRGYITNSRDITETIEERSRKDLHQAYYQSLFQEHPDAVFSLDTYGYFKSVNKQFFQILSYPVKEMLHAHFTEFVHREDINRLRDLFLQTVAGKSHATELKVVDATGKVKVTHITLLPVYLRGTVIGVQGIAKDITETVYAQQLIRDHSEQLRRILDSVAEPFFALDADWKYTFANQAHCNFLGVTPSYLEGKNIWELYPHMARTEFFRNCHEVVLNGKPAYLEENYPLDDNITLSYSIFPFEGGIAISFIDVTAQIGLKREMEKLSLVASKTINGVVIMNPDGSIEWVNDGFTRLTGYNREEVIGIWPSKLLQGEDTNPETSNYIRQKYQEQVYFTSEVLNYRKSGEPYWVNIDVTPIKNEENELVNYVAIQTDITEKKKAEAELIKLADDLYKQNLNLQQFTYIISHNLRAPVANALGLAKLVNKVELGSPQFNSILEKLELSIFQLDNVIKDINNILSVRDANKTLPREKVNILSIINEVLHPFQDELLLNKASVRLNVDSSFEMLSNKAYLYSIIQNLVSNAIKYQAPERPLELSISVEKDTRGYEFNVSDNGLGMEMQVVENQLFKLYKRFHPNTHGKGIGLFLVKTQVETIGGKIIVNSAPGVGTTFKLLLGANHV</sequence>
<dbReference type="InterPro" id="IPR005467">
    <property type="entry name" value="His_kinase_dom"/>
</dbReference>
<dbReference type="InterPro" id="IPR000700">
    <property type="entry name" value="PAS-assoc_C"/>
</dbReference>
<protein>
    <recommendedName>
        <fullName evidence="2">histidine kinase</fullName>
        <ecNumber evidence="2">2.7.13.3</ecNumber>
    </recommendedName>
</protein>
<dbReference type="Proteomes" id="UP000603640">
    <property type="component" value="Unassembled WGS sequence"/>
</dbReference>
<dbReference type="Gene3D" id="3.30.565.10">
    <property type="entry name" value="Histidine kinase-like ATPase, C-terminal domain"/>
    <property type="match status" value="1"/>
</dbReference>
<dbReference type="PROSITE" id="PS50112">
    <property type="entry name" value="PAS"/>
    <property type="match status" value="4"/>
</dbReference>
<feature type="domain" description="PAS" evidence="7">
    <location>
        <begin position="368"/>
        <end position="412"/>
    </location>
</feature>
<evidence type="ECO:0000313" key="10">
    <source>
        <dbReference type="Proteomes" id="UP000603640"/>
    </source>
</evidence>
<dbReference type="InterPro" id="IPR000014">
    <property type="entry name" value="PAS"/>
</dbReference>
<dbReference type="InterPro" id="IPR013655">
    <property type="entry name" value="PAS_fold_3"/>
</dbReference>
<dbReference type="PANTHER" id="PTHR43304">
    <property type="entry name" value="PHYTOCHROME-LIKE PROTEIN CPH1"/>
    <property type="match status" value="1"/>
</dbReference>
<evidence type="ECO:0000256" key="4">
    <source>
        <dbReference type="ARBA" id="ARBA00022679"/>
    </source>
</evidence>
<dbReference type="EMBL" id="JACRVF010000001">
    <property type="protein sequence ID" value="MBC5992028.1"/>
    <property type="molecule type" value="Genomic_DNA"/>
</dbReference>
<comment type="caution">
    <text evidence="9">The sequence shown here is derived from an EMBL/GenBank/DDBJ whole genome shotgun (WGS) entry which is preliminary data.</text>
</comment>
<dbReference type="PROSITE" id="PS50109">
    <property type="entry name" value="HIS_KIN"/>
    <property type="match status" value="1"/>
</dbReference>
<dbReference type="SMART" id="SM00387">
    <property type="entry name" value="HATPase_c"/>
    <property type="match status" value="1"/>
</dbReference>
<dbReference type="InterPro" id="IPR035965">
    <property type="entry name" value="PAS-like_dom_sf"/>
</dbReference>
<dbReference type="NCBIfam" id="TIGR00229">
    <property type="entry name" value="sensory_box"/>
    <property type="match status" value="4"/>
</dbReference>
<dbReference type="InterPro" id="IPR001610">
    <property type="entry name" value="PAC"/>
</dbReference>
<keyword evidence="5" id="KW-0418">Kinase</keyword>
<evidence type="ECO:0000259" key="8">
    <source>
        <dbReference type="PROSITE" id="PS50113"/>
    </source>
</evidence>
<evidence type="ECO:0000256" key="2">
    <source>
        <dbReference type="ARBA" id="ARBA00012438"/>
    </source>
</evidence>
<feature type="domain" description="PAS" evidence="7">
    <location>
        <begin position="5"/>
        <end position="75"/>
    </location>
</feature>
<dbReference type="Pfam" id="PF02518">
    <property type="entry name" value="HATPase_c"/>
    <property type="match status" value="1"/>
</dbReference>
<keyword evidence="4" id="KW-0808">Transferase</keyword>
<feature type="domain" description="PAS" evidence="7">
    <location>
        <begin position="130"/>
        <end position="200"/>
    </location>
</feature>
<evidence type="ECO:0000256" key="3">
    <source>
        <dbReference type="ARBA" id="ARBA00022553"/>
    </source>
</evidence>
<accession>A0A923N4E5</accession>
<dbReference type="InterPro" id="IPR052162">
    <property type="entry name" value="Sensor_kinase/Photoreceptor"/>
</dbReference>
<comment type="catalytic activity">
    <reaction evidence="1">
        <text>ATP + protein L-histidine = ADP + protein N-phospho-L-histidine.</text>
        <dbReference type="EC" id="2.7.13.3"/>
    </reaction>
</comment>
<reference evidence="9" key="1">
    <citation type="submission" date="2020-08" db="EMBL/GenBank/DDBJ databases">
        <title>Pontibacter sp. SD6 16S ribosomal RNA gene Genome sequencing and assembly.</title>
        <authorList>
            <person name="Kang M."/>
        </authorList>
    </citation>
    <scope>NUCLEOTIDE SEQUENCE</scope>
    <source>
        <strain evidence="9">SD6</strain>
    </source>
</reference>
<name>A0A923N4E5_9BACT</name>
<evidence type="ECO:0000256" key="5">
    <source>
        <dbReference type="ARBA" id="ARBA00022777"/>
    </source>
</evidence>
<dbReference type="InterPro" id="IPR004358">
    <property type="entry name" value="Sig_transdc_His_kin-like_C"/>
</dbReference>
<dbReference type="Pfam" id="PF13426">
    <property type="entry name" value="PAS_9"/>
    <property type="match status" value="1"/>
</dbReference>
<evidence type="ECO:0000259" key="6">
    <source>
        <dbReference type="PROSITE" id="PS50109"/>
    </source>
</evidence>
<evidence type="ECO:0000313" key="9">
    <source>
        <dbReference type="EMBL" id="MBC5992028.1"/>
    </source>
</evidence>
<feature type="domain" description="PAS" evidence="7">
    <location>
        <begin position="254"/>
        <end position="305"/>
    </location>
</feature>
<dbReference type="Pfam" id="PF08448">
    <property type="entry name" value="PAS_4"/>
    <property type="match status" value="2"/>
</dbReference>
<keyword evidence="10" id="KW-1185">Reference proteome</keyword>
<dbReference type="CDD" id="cd00130">
    <property type="entry name" value="PAS"/>
    <property type="match status" value="4"/>
</dbReference>
<dbReference type="Pfam" id="PF08447">
    <property type="entry name" value="PAS_3"/>
    <property type="match status" value="1"/>
</dbReference>
<organism evidence="9 10">
    <name type="scientific">Pontibacter cellulosilyticus</name>
    <dbReference type="NCBI Taxonomy" id="1720253"/>
    <lineage>
        <taxon>Bacteria</taxon>
        <taxon>Pseudomonadati</taxon>
        <taxon>Bacteroidota</taxon>
        <taxon>Cytophagia</taxon>
        <taxon>Cytophagales</taxon>
        <taxon>Hymenobacteraceae</taxon>
        <taxon>Pontibacter</taxon>
    </lineage>
</organism>
<dbReference type="InterPro" id="IPR013656">
    <property type="entry name" value="PAS_4"/>
</dbReference>
<dbReference type="PANTHER" id="PTHR43304:SF1">
    <property type="entry name" value="PAC DOMAIN-CONTAINING PROTEIN"/>
    <property type="match status" value="1"/>
</dbReference>
<dbReference type="AlphaFoldDB" id="A0A923N4E5"/>
<evidence type="ECO:0000256" key="1">
    <source>
        <dbReference type="ARBA" id="ARBA00000085"/>
    </source>
</evidence>
<dbReference type="SMART" id="SM00086">
    <property type="entry name" value="PAC"/>
    <property type="match status" value="3"/>
</dbReference>
<dbReference type="InterPro" id="IPR003594">
    <property type="entry name" value="HATPase_dom"/>
</dbReference>
<dbReference type="EC" id="2.7.13.3" evidence="2"/>
<dbReference type="Gene3D" id="1.10.287.130">
    <property type="match status" value="1"/>
</dbReference>
<dbReference type="InterPro" id="IPR036890">
    <property type="entry name" value="HATPase_C_sf"/>
</dbReference>
<proteinExistence type="predicted"/>
<keyword evidence="3" id="KW-0597">Phosphoprotein</keyword>
<dbReference type="PROSITE" id="PS50113">
    <property type="entry name" value="PAC"/>
    <property type="match status" value="1"/>
</dbReference>
<gene>
    <name evidence="9" type="ORF">H8S84_04170</name>
</gene>
<dbReference type="InterPro" id="IPR036097">
    <property type="entry name" value="HisK_dim/P_sf"/>
</dbReference>